<dbReference type="Gene3D" id="3.30.70.360">
    <property type="match status" value="1"/>
</dbReference>
<dbReference type="Pfam" id="PF07687">
    <property type="entry name" value="M20_dimer"/>
    <property type="match status" value="1"/>
</dbReference>
<feature type="domain" description="Peptidase M20 dimerisation" evidence="3">
    <location>
        <begin position="223"/>
        <end position="319"/>
    </location>
</feature>
<protein>
    <submittedName>
        <fullName evidence="4">Amidohydrolase</fullName>
    </submittedName>
</protein>
<dbReference type="InterPro" id="IPR017439">
    <property type="entry name" value="Amidohydrolase"/>
</dbReference>
<dbReference type="InterPro" id="IPR002933">
    <property type="entry name" value="Peptidase_M20"/>
</dbReference>
<dbReference type="Pfam" id="PF01546">
    <property type="entry name" value="Peptidase_M20"/>
    <property type="match status" value="1"/>
</dbReference>
<feature type="chain" id="PRO_5046233831" evidence="2">
    <location>
        <begin position="24"/>
        <end position="434"/>
    </location>
</feature>
<keyword evidence="5" id="KW-1185">Reference proteome</keyword>
<organism evidence="4 5">
    <name type="scientific">Pseudoalteromonas obscura</name>
    <dbReference type="NCBI Taxonomy" id="3048491"/>
    <lineage>
        <taxon>Bacteria</taxon>
        <taxon>Pseudomonadati</taxon>
        <taxon>Pseudomonadota</taxon>
        <taxon>Gammaproteobacteria</taxon>
        <taxon>Alteromonadales</taxon>
        <taxon>Pseudoalteromonadaceae</taxon>
        <taxon>Pseudoalteromonas</taxon>
    </lineage>
</organism>
<evidence type="ECO:0000256" key="2">
    <source>
        <dbReference type="SAM" id="SignalP"/>
    </source>
</evidence>
<evidence type="ECO:0000259" key="3">
    <source>
        <dbReference type="Pfam" id="PF07687"/>
    </source>
</evidence>
<dbReference type="PANTHER" id="PTHR11014:SF63">
    <property type="entry name" value="METALLOPEPTIDASE, PUTATIVE (AFU_ORTHOLOGUE AFUA_6G09600)-RELATED"/>
    <property type="match status" value="1"/>
</dbReference>
<dbReference type="Gene3D" id="3.40.630.10">
    <property type="entry name" value="Zn peptidases"/>
    <property type="match status" value="1"/>
</dbReference>
<sequence>MKNITKNLSLAILLGGLNVPAHASTDQSSLLKQVESKVIEWRRDIHKNPELGNREVRTAALVSEHLKNLGMEVETGVAYTGVVGMLKGAKPGPTVMLRADMDALPVTEKTNLPFKSTKTTNYRGVDVGIMHACGHDTHVAMLMGAAEVLAGMRDELAGNVMFVFQPAEEGAPEGEEGGAELMLKEGIFKKYKPDVAFGLHITSKLNVGQIGYRSGPTMASADRFEISVKGEQTHGSTPWAGADPIAAAAQIVSGVNHIVSRQINITKEPAIVSFGKISGGVRNNIIPEEVNMVGTIRNFDMDNRAQIFDKIKHTAEHIARASGNEAEVSIYEGYPVTVNDPALTKQMLPSLSKVVGKQGMIEMPKVTGAEDFSFYAMEVPGLFVFLGGTPKGTDPKDAASNHSPYFFADESAFKLGTRALTEFTLDYMTHSKNR</sequence>
<keyword evidence="1" id="KW-0378">Hydrolase</keyword>
<keyword evidence="2" id="KW-0732">Signal</keyword>
<evidence type="ECO:0000313" key="5">
    <source>
        <dbReference type="Proteomes" id="UP001231915"/>
    </source>
</evidence>
<dbReference type="InterPro" id="IPR011650">
    <property type="entry name" value="Peptidase_M20_dimer"/>
</dbReference>
<dbReference type="PIRSF" id="PIRSF005962">
    <property type="entry name" value="Pept_M20D_amidohydro"/>
    <property type="match status" value="1"/>
</dbReference>
<dbReference type="SUPFAM" id="SSF53187">
    <property type="entry name" value="Zn-dependent exopeptidases"/>
    <property type="match status" value="1"/>
</dbReference>
<comment type="caution">
    <text evidence="4">The sequence shown here is derived from an EMBL/GenBank/DDBJ whole genome shotgun (WGS) entry which is preliminary data.</text>
</comment>
<evidence type="ECO:0000256" key="1">
    <source>
        <dbReference type="ARBA" id="ARBA00022801"/>
    </source>
</evidence>
<dbReference type="InterPro" id="IPR036264">
    <property type="entry name" value="Bact_exopeptidase_dim_dom"/>
</dbReference>
<evidence type="ECO:0000313" key="4">
    <source>
        <dbReference type="EMBL" id="MDK2593980.1"/>
    </source>
</evidence>
<dbReference type="NCBIfam" id="TIGR01891">
    <property type="entry name" value="amidohydrolases"/>
    <property type="match status" value="1"/>
</dbReference>
<reference evidence="4 5" key="1">
    <citation type="submission" date="2023-05" db="EMBL/GenBank/DDBJ databases">
        <title>Pseudoalteromonas ardens sp. nov., Pseudoalteromonas obscura sp. nov., and Pseudoalteromonas umbrosa sp. nov., isolated from the coral Montipora capitata.</title>
        <authorList>
            <person name="Thomas E.M."/>
            <person name="Smith E.M."/>
            <person name="Papke E."/>
            <person name="Shlafstein M.D."/>
            <person name="Oline D.K."/>
            <person name="Videau P."/>
            <person name="Saw J.H."/>
            <person name="Strangman W.K."/>
            <person name="Ushijima B."/>
        </authorList>
    </citation>
    <scope>NUCLEOTIDE SEQUENCE [LARGE SCALE GENOMIC DNA]</scope>
    <source>
        <strain evidence="4 5">P94</strain>
    </source>
</reference>
<dbReference type="Proteomes" id="UP001231915">
    <property type="component" value="Unassembled WGS sequence"/>
</dbReference>
<dbReference type="SUPFAM" id="SSF55031">
    <property type="entry name" value="Bacterial exopeptidase dimerisation domain"/>
    <property type="match status" value="1"/>
</dbReference>
<name>A0ABT7EFC6_9GAMM</name>
<accession>A0ABT7EFC6</accession>
<dbReference type="EMBL" id="JASJUT010000001">
    <property type="protein sequence ID" value="MDK2593980.1"/>
    <property type="molecule type" value="Genomic_DNA"/>
</dbReference>
<gene>
    <name evidence="4" type="ORF">QNM18_02720</name>
</gene>
<dbReference type="PANTHER" id="PTHR11014">
    <property type="entry name" value="PEPTIDASE M20 FAMILY MEMBER"/>
    <property type="match status" value="1"/>
</dbReference>
<proteinExistence type="predicted"/>
<feature type="signal peptide" evidence="2">
    <location>
        <begin position="1"/>
        <end position="23"/>
    </location>
</feature>
<dbReference type="RefSeq" id="WP_284136248.1">
    <property type="nucleotide sequence ID" value="NZ_JASJUT010000001.1"/>
</dbReference>